<feature type="domain" description="KRAB" evidence="1">
    <location>
        <begin position="8"/>
        <end position="79"/>
    </location>
</feature>
<dbReference type="SUPFAM" id="SSF109640">
    <property type="entry name" value="KRAB domain (Kruppel-associated box)"/>
    <property type="match status" value="1"/>
</dbReference>
<sequence length="179" mass="20960">MINAQELLTLEDVTVEFTWEEWQLLGPFQKDLYRDVMLEIYSNLLSMGYQVSKPDALSKLERGEEPWTMEDERHSRICPENNKVDDHLQDHLENQRMLKSVEQYHEHNAFGNTASQTKSLCLFRENHDTFELYIKTLKSNLSLVNQNKSCEINNSTKFSGDGKSFLHGNYEELYSAAKF</sequence>
<proteinExistence type="predicted"/>
<dbReference type="CDD" id="cd07765">
    <property type="entry name" value="KRAB_A-box"/>
    <property type="match status" value="1"/>
</dbReference>
<comment type="caution">
    <text evidence="2">The sequence shown here is derived from an EMBL/GenBank/DDBJ whole genome shotgun (WGS) entry which is preliminary data.</text>
</comment>
<dbReference type="InterPro" id="IPR001909">
    <property type="entry name" value="KRAB"/>
</dbReference>
<dbReference type="EMBL" id="NBAG03000069">
    <property type="protein sequence ID" value="PNI92050.1"/>
    <property type="molecule type" value="Genomic_DNA"/>
</dbReference>
<name>A0A2J8Q708_PANTR</name>
<evidence type="ECO:0000313" key="3">
    <source>
        <dbReference type="Proteomes" id="UP000236370"/>
    </source>
</evidence>
<gene>
    <name evidence="2" type="ORF">CK820_G0041771</name>
</gene>
<dbReference type="SMART" id="SM00349">
    <property type="entry name" value="KRAB"/>
    <property type="match status" value="1"/>
</dbReference>
<dbReference type="PROSITE" id="PS50805">
    <property type="entry name" value="KRAB"/>
    <property type="match status" value="1"/>
</dbReference>
<dbReference type="InterPro" id="IPR050169">
    <property type="entry name" value="Krueppel_C2H2_ZnF"/>
</dbReference>
<feature type="non-terminal residue" evidence="2">
    <location>
        <position position="179"/>
    </location>
</feature>
<protein>
    <submittedName>
        <fullName evidence="2">ZNF432 isoform 3</fullName>
    </submittedName>
</protein>
<evidence type="ECO:0000259" key="1">
    <source>
        <dbReference type="PROSITE" id="PS50805"/>
    </source>
</evidence>
<dbReference type="InterPro" id="IPR036051">
    <property type="entry name" value="KRAB_dom_sf"/>
</dbReference>
<evidence type="ECO:0000313" key="2">
    <source>
        <dbReference type="EMBL" id="PNI92050.1"/>
    </source>
</evidence>
<dbReference type="Gene3D" id="6.10.140.140">
    <property type="match status" value="1"/>
</dbReference>
<dbReference type="PANTHER" id="PTHR23232:SF163">
    <property type="entry name" value="ZINC FINGER PROTEIN 589"/>
    <property type="match status" value="1"/>
</dbReference>
<dbReference type="Proteomes" id="UP000236370">
    <property type="component" value="Unassembled WGS sequence"/>
</dbReference>
<dbReference type="Pfam" id="PF01352">
    <property type="entry name" value="KRAB"/>
    <property type="match status" value="1"/>
</dbReference>
<reference evidence="2 3" key="1">
    <citation type="submission" date="2017-12" db="EMBL/GenBank/DDBJ databases">
        <title>High-resolution comparative analysis of great ape genomes.</title>
        <authorList>
            <person name="Pollen A."/>
            <person name="Hastie A."/>
            <person name="Hormozdiari F."/>
            <person name="Dougherty M."/>
            <person name="Liu R."/>
            <person name="Chaisson M."/>
            <person name="Hoppe E."/>
            <person name="Hill C."/>
            <person name="Pang A."/>
            <person name="Hillier L."/>
            <person name="Baker C."/>
            <person name="Armstrong J."/>
            <person name="Shendure J."/>
            <person name="Paten B."/>
            <person name="Wilson R."/>
            <person name="Chao H."/>
            <person name="Schneider V."/>
            <person name="Ventura M."/>
            <person name="Kronenberg Z."/>
            <person name="Murali S."/>
            <person name="Gordon D."/>
            <person name="Cantsilieris S."/>
            <person name="Munson K."/>
            <person name="Nelson B."/>
            <person name="Raja A."/>
            <person name="Underwood J."/>
            <person name="Diekhans M."/>
            <person name="Fiddes I."/>
            <person name="Haussler D."/>
            <person name="Eichler E."/>
        </authorList>
    </citation>
    <scope>NUCLEOTIDE SEQUENCE [LARGE SCALE GENOMIC DNA]</scope>
    <source>
        <strain evidence="2">Yerkes chimp pedigree #C0471</strain>
    </source>
</reference>
<dbReference type="PANTHER" id="PTHR23232">
    <property type="entry name" value="KRAB DOMAIN C2H2 ZINC FINGER"/>
    <property type="match status" value="1"/>
</dbReference>
<organism evidence="2 3">
    <name type="scientific">Pan troglodytes</name>
    <name type="common">Chimpanzee</name>
    <dbReference type="NCBI Taxonomy" id="9598"/>
    <lineage>
        <taxon>Eukaryota</taxon>
        <taxon>Metazoa</taxon>
        <taxon>Chordata</taxon>
        <taxon>Craniata</taxon>
        <taxon>Vertebrata</taxon>
        <taxon>Euteleostomi</taxon>
        <taxon>Mammalia</taxon>
        <taxon>Eutheria</taxon>
        <taxon>Euarchontoglires</taxon>
        <taxon>Primates</taxon>
        <taxon>Haplorrhini</taxon>
        <taxon>Catarrhini</taxon>
        <taxon>Hominidae</taxon>
        <taxon>Pan</taxon>
    </lineage>
</organism>
<dbReference type="AlphaFoldDB" id="A0A2J8Q708"/>
<accession>A0A2J8Q708</accession>
<dbReference type="GO" id="GO:0006355">
    <property type="term" value="P:regulation of DNA-templated transcription"/>
    <property type="evidence" value="ECO:0007669"/>
    <property type="project" value="InterPro"/>
</dbReference>